<sequence>MDSSNTHQLLNWPQPKNIKELQSFLGFDYFYCCFIRAYSINISAITSLLAKEYSFILNNEALSQIQILKEDFTTSPILSHFNLSLPTIVETDASDYALSSVMSQVNDSGKNPISFDSHNLLLADLIY</sequence>
<dbReference type="InterPro" id="IPR041577">
    <property type="entry name" value="RT_RNaseH_2"/>
</dbReference>
<dbReference type="InterPro" id="IPR050951">
    <property type="entry name" value="Retrovirus_Pol_polyprotein"/>
</dbReference>
<gene>
    <name evidence="3" type="ORF">O181_000422</name>
</gene>
<dbReference type="InterPro" id="IPR043128">
    <property type="entry name" value="Rev_trsase/Diguanyl_cyclase"/>
</dbReference>
<dbReference type="Proteomes" id="UP000765509">
    <property type="component" value="Unassembled WGS sequence"/>
</dbReference>
<dbReference type="OrthoDB" id="2798231at2759"/>
<reference evidence="3" key="1">
    <citation type="submission" date="2021-03" db="EMBL/GenBank/DDBJ databases">
        <title>Draft genome sequence of rust myrtle Austropuccinia psidii MF-1, a brazilian biotype.</title>
        <authorList>
            <person name="Quecine M.C."/>
            <person name="Pachon D.M.R."/>
            <person name="Bonatelli M.L."/>
            <person name="Correr F.H."/>
            <person name="Franceschini L.M."/>
            <person name="Leite T.F."/>
            <person name="Margarido G.R.A."/>
            <person name="Almeida C.A."/>
            <person name="Ferrarezi J.A."/>
            <person name="Labate C.A."/>
        </authorList>
    </citation>
    <scope>NUCLEOTIDE SEQUENCE</scope>
    <source>
        <strain evidence="3">MF-1</strain>
    </source>
</reference>
<dbReference type="PANTHER" id="PTHR37984">
    <property type="entry name" value="PROTEIN CBG26694"/>
    <property type="match status" value="1"/>
</dbReference>
<dbReference type="GO" id="GO:0003824">
    <property type="term" value="F:catalytic activity"/>
    <property type="evidence" value="ECO:0007669"/>
    <property type="project" value="UniProtKB-KW"/>
</dbReference>
<dbReference type="InterPro" id="IPR043502">
    <property type="entry name" value="DNA/RNA_pol_sf"/>
</dbReference>
<dbReference type="PANTHER" id="PTHR37984:SF5">
    <property type="entry name" value="PROTEIN NYNRIN-LIKE"/>
    <property type="match status" value="1"/>
</dbReference>
<evidence type="ECO:0000256" key="1">
    <source>
        <dbReference type="ARBA" id="ARBA00023268"/>
    </source>
</evidence>
<dbReference type="SUPFAM" id="SSF56672">
    <property type="entry name" value="DNA/RNA polymerases"/>
    <property type="match status" value="1"/>
</dbReference>
<feature type="domain" description="Reverse transcriptase/retrotransposon-derived protein RNase H-like" evidence="2">
    <location>
        <begin position="59"/>
        <end position="120"/>
    </location>
</feature>
<dbReference type="Gene3D" id="3.30.70.270">
    <property type="match status" value="1"/>
</dbReference>
<organism evidence="3 4">
    <name type="scientific">Austropuccinia psidii MF-1</name>
    <dbReference type="NCBI Taxonomy" id="1389203"/>
    <lineage>
        <taxon>Eukaryota</taxon>
        <taxon>Fungi</taxon>
        <taxon>Dikarya</taxon>
        <taxon>Basidiomycota</taxon>
        <taxon>Pucciniomycotina</taxon>
        <taxon>Pucciniomycetes</taxon>
        <taxon>Pucciniales</taxon>
        <taxon>Sphaerophragmiaceae</taxon>
        <taxon>Austropuccinia</taxon>
    </lineage>
</organism>
<protein>
    <recommendedName>
        <fullName evidence="2">Reverse transcriptase/retrotransposon-derived protein RNase H-like domain-containing protein</fullName>
    </recommendedName>
</protein>
<dbReference type="EMBL" id="AVOT02000049">
    <property type="protein sequence ID" value="MBW0460707.1"/>
    <property type="molecule type" value="Genomic_DNA"/>
</dbReference>
<keyword evidence="1" id="KW-0511">Multifunctional enzyme</keyword>
<dbReference type="Pfam" id="PF17919">
    <property type="entry name" value="RT_RNaseH_2"/>
    <property type="match status" value="1"/>
</dbReference>
<evidence type="ECO:0000259" key="2">
    <source>
        <dbReference type="Pfam" id="PF17919"/>
    </source>
</evidence>
<comment type="caution">
    <text evidence="3">The sequence shown here is derived from an EMBL/GenBank/DDBJ whole genome shotgun (WGS) entry which is preliminary data.</text>
</comment>
<name>A0A9Q3GC20_9BASI</name>
<proteinExistence type="predicted"/>
<evidence type="ECO:0000313" key="3">
    <source>
        <dbReference type="EMBL" id="MBW0460707.1"/>
    </source>
</evidence>
<keyword evidence="4" id="KW-1185">Reference proteome</keyword>
<accession>A0A9Q3GC20</accession>
<evidence type="ECO:0000313" key="4">
    <source>
        <dbReference type="Proteomes" id="UP000765509"/>
    </source>
</evidence>
<dbReference type="AlphaFoldDB" id="A0A9Q3GC20"/>